<dbReference type="InterPro" id="IPR023213">
    <property type="entry name" value="CAT-like_dom_sf"/>
</dbReference>
<keyword evidence="2" id="KW-0808">Transferase</keyword>
<organism evidence="4 5">
    <name type="scientific">Arabidopsis thaliana</name>
    <name type="common">Mouse-ear cress</name>
    <dbReference type="NCBI Taxonomy" id="3702"/>
    <lineage>
        <taxon>Eukaryota</taxon>
        <taxon>Viridiplantae</taxon>
        <taxon>Streptophyta</taxon>
        <taxon>Embryophyta</taxon>
        <taxon>Tracheophyta</taxon>
        <taxon>Spermatophyta</taxon>
        <taxon>Magnoliopsida</taxon>
        <taxon>eudicotyledons</taxon>
        <taxon>Gunneridae</taxon>
        <taxon>Pentapetalae</taxon>
        <taxon>rosids</taxon>
        <taxon>malvids</taxon>
        <taxon>Brassicales</taxon>
        <taxon>Brassicaceae</taxon>
        <taxon>Camelineae</taxon>
        <taxon>Arabidopsis</taxon>
    </lineage>
</organism>
<dbReference type="GO" id="GO:0016746">
    <property type="term" value="F:acyltransferase activity"/>
    <property type="evidence" value="ECO:0007669"/>
    <property type="project" value="UniProtKB-KW"/>
</dbReference>
<comment type="similarity">
    <text evidence="1">Belongs to the plant acyltransferase family.</text>
</comment>
<dbReference type="Proteomes" id="UP000516314">
    <property type="component" value="Chromosome 5"/>
</dbReference>
<evidence type="ECO:0000313" key="5">
    <source>
        <dbReference type="Proteomes" id="UP000516314"/>
    </source>
</evidence>
<proteinExistence type="inferred from homology"/>
<dbReference type="Gene3D" id="3.30.559.10">
    <property type="entry name" value="Chloramphenicol acetyltransferase-like domain"/>
    <property type="match status" value="2"/>
</dbReference>
<dbReference type="PANTHER" id="PTHR31623:SF62">
    <property type="entry name" value="BAHD ACYLTRANSFERASE"/>
    <property type="match status" value="1"/>
</dbReference>
<sequence>MELNLEVIQREVIKPSSPAPHDRLQLSVIDFGIAEACVPMIFFYNLADLAEKSPDIVSTRLRSSLSQALSRFYPLAGKKEGVSISCNDEGAVFTEARTNLLLSDFLRNIDINSLKILIPTLAPGESLDSRPLLSVQATFFGSGSGVAVGICVSHCICDAASVSTFVRGWAATARGDSNDELSTPQFAEVAIHPPADISIHGSPFNALSEVREKCVTNRFVFESDKITKLKIVAASKSVPSPTRVEAVMSLIWRCARNASHANLIVPRATMMTQSMDLRLRIPTNVLSPDAIGNLQGVFFLKRGPGSEIEISEVVAEFRKEKEEFNEMIKENVNGGHTNTTLGQKIMSGIANYMSELKPNIDTYTMSSWCRKAFYEVDFGWGRPAWVGLGHQDIQDGVMYVLLVDAKDGEGVEAWVGIPEQDMAAFVCDQELLSYASLNPPVLI</sequence>
<gene>
    <name evidence="4" type="ORF">AT9943_LOCUS21592</name>
</gene>
<dbReference type="EMBL" id="LR881470">
    <property type="protein sequence ID" value="CAD5334278.1"/>
    <property type="molecule type" value="Genomic_DNA"/>
</dbReference>
<protein>
    <submittedName>
        <fullName evidence="4">(thale cress) hypothetical protein</fullName>
    </submittedName>
</protein>
<dbReference type="PANTHER" id="PTHR31623">
    <property type="entry name" value="F21J9.9"/>
    <property type="match status" value="1"/>
</dbReference>
<evidence type="ECO:0000256" key="1">
    <source>
        <dbReference type="ARBA" id="ARBA00009861"/>
    </source>
</evidence>
<dbReference type="AlphaFoldDB" id="A0A7G2FEM8"/>
<reference evidence="4 5" key="1">
    <citation type="submission" date="2020-09" db="EMBL/GenBank/DDBJ databases">
        <authorList>
            <person name="Ashkenazy H."/>
        </authorList>
    </citation>
    <scope>NUCLEOTIDE SEQUENCE [LARGE SCALE GENOMIC DNA]</scope>
    <source>
        <strain evidence="5">cv. Cdm-0</strain>
    </source>
</reference>
<keyword evidence="3" id="KW-0012">Acyltransferase</keyword>
<accession>A0A7G2FEM8</accession>
<evidence type="ECO:0000256" key="3">
    <source>
        <dbReference type="ARBA" id="ARBA00023315"/>
    </source>
</evidence>
<evidence type="ECO:0000313" key="4">
    <source>
        <dbReference type="EMBL" id="CAD5334278.1"/>
    </source>
</evidence>
<evidence type="ECO:0000256" key="2">
    <source>
        <dbReference type="ARBA" id="ARBA00022679"/>
    </source>
</evidence>
<dbReference type="Pfam" id="PF02458">
    <property type="entry name" value="Transferase"/>
    <property type="match status" value="1"/>
</dbReference>
<name>A0A7G2FEM8_ARATH</name>